<name>A0A6J7HWW5_9ZZZZ</name>
<proteinExistence type="predicted"/>
<sequence>MARISPAATSRLMSSTVLLPWASNTDRFSTTNAAAPGSAGSFETVSCTSRPTINAASSVLPAVGFASPTTLPSRMTVILSATSRTSRSLWVMNTMVVPDAASSRMIRIRSSVSCGVSTAVGSSNTSTLASRESALTISTRCCTPTGRSSTRASGSRSKPNLADISRTSFRAATRSSRPPSEVVSLPSTMFSATVNTGISMKC</sequence>
<gene>
    <name evidence="2" type="ORF">UFOPK3472_03682</name>
</gene>
<protein>
    <submittedName>
        <fullName evidence="2">Unannotated protein</fullName>
    </submittedName>
</protein>
<dbReference type="EMBL" id="CAFBLX010000383">
    <property type="protein sequence ID" value="CAB4923183.1"/>
    <property type="molecule type" value="Genomic_DNA"/>
</dbReference>
<dbReference type="AlphaFoldDB" id="A0A6J7HWW5"/>
<evidence type="ECO:0000313" key="2">
    <source>
        <dbReference type="EMBL" id="CAB4923183.1"/>
    </source>
</evidence>
<reference evidence="2" key="1">
    <citation type="submission" date="2020-05" db="EMBL/GenBank/DDBJ databases">
        <authorList>
            <person name="Chiriac C."/>
            <person name="Salcher M."/>
            <person name="Ghai R."/>
            <person name="Kavagutti S V."/>
        </authorList>
    </citation>
    <scope>NUCLEOTIDE SEQUENCE</scope>
</reference>
<accession>A0A6J7HWW5</accession>
<evidence type="ECO:0000256" key="1">
    <source>
        <dbReference type="SAM" id="MobiDB-lite"/>
    </source>
</evidence>
<organism evidence="2">
    <name type="scientific">freshwater metagenome</name>
    <dbReference type="NCBI Taxonomy" id="449393"/>
    <lineage>
        <taxon>unclassified sequences</taxon>
        <taxon>metagenomes</taxon>
        <taxon>ecological metagenomes</taxon>
    </lineage>
</organism>
<feature type="compositionally biased region" description="Low complexity" evidence="1">
    <location>
        <begin position="145"/>
        <end position="157"/>
    </location>
</feature>
<feature type="region of interest" description="Disordered" evidence="1">
    <location>
        <begin position="142"/>
        <end position="183"/>
    </location>
</feature>
<dbReference type="AntiFam" id="ANF00062">
    <property type="entry name" value="Shadow ORF (opposite ABC transporter protein)"/>
</dbReference>
<feature type="compositionally biased region" description="Low complexity" evidence="1">
    <location>
        <begin position="165"/>
        <end position="180"/>
    </location>
</feature>